<dbReference type="AlphaFoldDB" id="A0AA35Z1W9"/>
<sequence>MKVVNVPLTDRGVDHMLFSFYLKHMKPQYETWPLRKIIVVKVKGPIETDRFPNAKFKVERGSASQCYEFTLANLPCLNPNEWLILYNMLLKDKMKYEPIMSHL</sequence>
<keyword evidence="2" id="KW-1185">Reference proteome</keyword>
<name>A0AA35Z1W9_LACSI</name>
<proteinExistence type="predicted"/>
<gene>
    <name evidence="1" type="ORF">LSALG_LOCUS23891</name>
</gene>
<evidence type="ECO:0000313" key="1">
    <source>
        <dbReference type="EMBL" id="CAI9284360.1"/>
    </source>
</evidence>
<protein>
    <submittedName>
        <fullName evidence="1">Uncharacterized protein</fullName>
    </submittedName>
</protein>
<dbReference type="EMBL" id="OX465081">
    <property type="protein sequence ID" value="CAI9284360.1"/>
    <property type="molecule type" value="Genomic_DNA"/>
</dbReference>
<accession>A0AA35Z1W9</accession>
<evidence type="ECO:0000313" key="2">
    <source>
        <dbReference type="Proteomes" id="UP001177003"/>
    </source>
</evidence>
<dbReference type="Proteomes" id="UP001177003">
    <property type="component" value="Chromosome 5"/>
</dbReference>
<organism evidence="1 2">
    <name type="scientific">Lactuca saligna</name>
    <name type="common">Willowleaf lettuce</name>
    <dbReference type="NCBI Taxonomy" id="75948"/>
    <lineage>
        <taxon>Eukaryota</taxon>
        <taxon>Viridiplantae</taxon>
        <taxon>Streptophyta</taxon>
        <taxon>Embryophyta</taxon>
        <taxon>Tracheophyta</taxon>
        <taxon>Spermatophyta</taxon>
        <taxon>Magnoliopsida</taxon>
        <taxon>eudicotyledons</taxon>
        <taxon>Gunneridae</taxon>
        <taxon>Pentapetalae</taxon>
        <taxon>asterids</taxon>
        <taxon>campanulids</taxon>
        <taxon>Asterales</taxon>
        <taxon>Asteraceae</taxon>
        <taxon>Cichorioideae</taxon>
        <taxon>Cichorieae</taxon>
        <taxon>Lactucinae</taxon>
        <taxon>Lactuca</taxon>
    </lineage>
</organism>
<reference evidence="1" key="1">
    <citation type="submission" date="2023-04" db="EMBL/GenBank/DDBJ databases">
        <authorList>
            <person name="Vijverberg K."/>
            <person name="Xiong W."/>
            <person name="Schranz E."/>
        </authorList>
    </citation>
    <scope>NUCLEOTIDE SEQUENCE</scope>
</reference>